<gene>
    <name evidence="1" type="ordered locus">Halxa_2260</name>
</gene>
<reference evidence="1 2" key="1">
    <citation type="journal article" date="2012" name="Stand. Genomic Sci.">
        <title>Complete genome sequence of Halopiger xanaduensis type strain (SH-6(T)).</title>
        <authorList>
            <person name="Anderson I."/>
            <person name="Tindall B.J."/>
            <person name="Rohde M."/>
            <person name="Lucas S."/>
            <person name="Han J."/>
            <person name="Lapidus A."/>
            <person name="Cheng J.F."/>
            <person name="Goodwin L."/>
            <person name="Pitluck S."/>
            <person name="Peters L."/>
            <person name="Pati A."/>
            <person name="Mikhailova N."/>
            <person name="Pagani I."/>
            <person name="Teshima H."/>
            <person name="Han C."/>
            <person name="Tapia R."/>
            <person name="Land M."/>
            <person name="Woyke T."/>
            <person name="Klenk H.P."/>
            <person name="Kyrpides N."/>
            <person name="Ivanova N."/>
        </authorList>
    </citation>
    <scope>NUCLEOTIDE SEQUENCE [LARGE SCALE GENOMIC DNA]</scope>
    <source>
        <strain evidence="2">DSM 18323 / JCM 14033 / SH-6</strain>
    </source>
</reference>
<organism evidence="1 2">
    <name type="scientific">Halopiger xanaduensis (strain DSM 18323 / JCM 14033 / SH-6)</name>
    <dbReference type="NCBI Taxonomy" id="797210"/>
    <lineage>
        <taxon>Archaea</taxon>
        <taxon>Methanobacteriati</taxon>
        <taxon>Methanobacteriota</taxon>
        <taxon>Stenosarchaea group</taxon>
        <taxon>Halobacteria</taxon>
        <taxon>Halobacteriales</taxon>
        <taxon>Natrialbaceae</taxon>
        <taxon>Halopiger</taxon>
    </lineage>
</organism>
<dbReference type="KEGG" id="hxa:Halxa_2260"/>
<name>F8D9E4_HALXS</name>
<dbReference type="HOGENOM" id="CLU_192652_0_0_2"/>
<dbReference type="eggNOG" id="arCOG10797">
    <property type="taxonomic scope" value="Archaea"/>
</dbReference>
<dbReference type="Proteomes" id="UP000006794">
    <property type="component" value="Chromosome"/>
</dbReference>
<dbReference type="EMBL" id="CP002839">
    <property type="protein sequence ID" value="AEH36885.1"/>
    <property type="molecule type" value="Genomic_DNA"/>
</dbReference>
<sequence length="58" mass="6581">MLARRWTIAHRYREPAAYGIPELPAWDVRASASGGLEFAASADSEPFLRAERPVRVRR</sequence>
<proteinExistence type="predicted"/>
<protein>
    <submittedName>
        <fullName evidence="1">Uncharacterized protein</fullName>
    </submittedName>
</protein>
<accession>F8D9E4</accession>
<dbReference type="STRING" id="797210.Halxa_2260"/>
<dbReference type="AlphaFoldDB" id="F8D9E4"/>
<evidence type="ECO:0000313" key="2">
    <source>
        <dbReference type="Proteomes" id="UP000006794"/>
    </source>
</evidence>
<keyword evidence="2" id="KW-1185">Reference proteome</keyword>
<evidence type="ECO:0000313" key="1">
    <source>
        <dbReference type="EMBL" id="AEH36885.1"/>
    </source>
</evidence>